<keyword evidence="2" id="KW-1185">Reference proteome</keyword>
<evidence type="ECO:0000313" key="1">
    <source>
        <dbReference type="EMBL" id="AQG80661.1"/>
    </source>
</evidence>
<evidence type="ECO:0000313" key="2">
    <source>
        <dbReference type="Proteomes" id="UP000187941"/>
    </source>
</evidence>
<protein>
    <submittedName>
        <fullName evidence="1">Uncharacterized protein</fullName>
    </submittedName>
</protein>
<dbReference type="EMBL" id="CP014263">
    <property type="protein sequence ID" value="AQG80661.1"/>
    <property type="molecule type" value="Genomic_DNA"/>
</dbReference>
<organism evidence="1 2">
    <name type="scientific">Spirosoma montaniterrae</name>
    <dbReference type="NCBI Taxonomy" id="1178516"/>
    <lineage>
        <taxon>Bacteria</taxon>
        <taxon>Pseudomonadati</taxon>
        <taxon>Bacteroidota</taxon>
        <taxon>Cytophagia</taxon>
        <taxon>Cytophagales</taxon>
        <taxon>Cytophagaceae</taxon>
        <taxon>Spirosoma</taxon>
    </lineage>
</organism>
<gene>
    <name evidence="1" type="ORF">AWR27_15805</name>
</gene>
<name>A0A1P9WZ54_9BACT</name>
<dbReference type="AlphaFoldDB" id="A0A1P9WZ54"/>
<dbReference type="OrthoDB" id="9926350at2"/>
<reference evidence="1 2" key="1">
    <citation type="submission" date="2016-01" db="EMBL/GenBank/DDBJ databases">
        <authorList>
            <person name="Oliw E.H."/>
        </authorList>
    </citation>
    <scope>NUCLEOTIDE SEQUENCE [LARGE SCALE GENOMIC DNA]</scope>
    <source>
        <strain evidence="1 2">DY10</strain>
    </source>
</reference>
<dbReference type="KEGG" id="smon:AWR27_15805"/>
<accession>A0A1P9WZ54</accession>
<dbReference type="STRING" id="1178516.AWR27_15805"/>
<proteinExistence type="predicted"/>
<dbReference type="RefSeq" id="WP_077132092.1">
    <property type="nucleotide sequence ID" value="NZ_CP014263.1"/>
</dbReference>
<dbReference type="Proteomes" id="UP000187941">
    <property type="component" value="Chromosome"/>
</dbReference>
<sequence length="60" mass="6798">MKTHKLLDPDVEVFVNDDLDAYNEDGAFDDNWIVSARDLFRIVDMTDSPFESAFTSRAAA</sequence>